<dbReference type="FunFam" id="1.10.30.10:FF:000007">
    <property type="entry name" value="Transcription factor SOX"/>
    <property type="match status" value="1"/>
</dbReference>
<dbReference type="STRING" id="94237.ENSMMOP00000023863"/>
<dbReference type="GO" id="GO:0007420">
    <property type="term" value="P:brain development"/>
    <property type="evidence" value="ECO:0007669"/>
    <property type="project" value="TreeGrafter"/>
</dbReference>
<dbReference type="PROSITE" id="PS50118">
    <property type="entry name" value="HMG_BOX_2"/>
    <property type="match status" value="1"/>
</dbReference>
<reference evidence="8" key="1">
    <citation type="submission" date="2025-08" db="UniProtKB">
        <authorList>
            <consortium name="Ensembl"/>
        </authorList>
    </citation>
    <scope>IDENTIFICATION</scope>
</reference>
<organism evidence="8 9">
    <name type="scientific">Mola mola</name>
    <name type="common">Ocean sunfish</name>
    <name type="synonym">Tetraodon mola</name>
    <dbReference type="NCBI Taxonomy" id="94237"/>
    <lineage>
        <taxon>Eukaryota</taxon>
        <taxon>Metazoa</taxon>
        <taxon>Chordata</taxon>
        <taxon>Craniata</taxon>
        <taxon>Vertebrata</taxon>
        <taxon>Euteleostomi</taxon>
        <taxon>Actinopterygii</taxon>
        <taxon>Neopterygii</taxon>
        <taxon>Teleostei</taxon>
        <taxon>Neoteleostei</taxon>
        <taxon>Acanthomorphata</taxon>
        <taxon>Eupercaria</taxon>
        <taxon>Tetraodontiformes</taxon>
        <taxon>Molidae</taxon>
        <taxon>Mola</taxon>
    </lineage>
</organism>
<keyword evidence="9" id="KW-1185">Reference proteome</keyword>
<dbReference type="GO" id="GO:0000978">
    <property type="term" value="F:RNA polymerase II cis-regulatory region sequence-specific DNA binding"/>
    <property type="evidence" value="ECO:0007669"/>
    <property type="project" value="TreeGrafter"/>
</dbReference>
<evidence type="ECO:0000259" key="7">
    <source>
        <dbReference type="PROSITE" id="PS50118"/>
    </source>
</evidence>
<dbReference type="Ensembl" id="ENSMMOT00000024261.1">
    <property type="protein sequence ID" value="ENSMMOP00000023863.1"/>
    <property type="gene ID" value="ENSMMOG00000018166.1"/>
</dbReference>
<reference evidence="8" key="2">
    <citation type="submission" date="2025-09" db="UniProtKB">
        <authorList>
            <consortium name="Ensembl"/>
        </authorList>
    </citation>
    <scope>IDENTIFICATION</scope>
</reference>
<dbReference type="PANTHER" id="PTHR10270">
    <property type="entry name" value="SOX TRANSCRIPTION FACTOR"/>
    <property type="match status" value="1"/>
</dbReference>
<evidence type="ECO:0000313" key="9">
    <source>
        <dbReference type="Proteomes" id="UP000261620"/>
    </source>
</evidence>
<dbReference type="InterPro" id="IPR009071">
    <property type="entry name" value="HMG_box_dom"/>
</dbReference>
<feature type="region of interest" description="Disordered" evidence="5">
    <location>
        <begin position="149"/>
        <end position="206"/>
    </location>
</feature>
<feature type="domain" description="HMG box" evidence="7">
    <location>
        <begin position="87"/>
        <end position="155"/>
    </location>
</feature>
<evidence type="ECO:0000256" key="2">
    <source>
        <dbReference type="ARBA" id="ARBA00023125"/>
    </source>
</evidence>
<evidence type="ECO:0000256" key="4">
    <source>
        <dbReference type="PROSITE-ProRule" id="PRU00267"/>
    </source>
</evidence>
<keyword evidence="3 4" id="KW-0539">Nucleus</keyword>
<dbReference type="AlphaFoldDB" id="A0A3Q3WZC6"/>
<feature type="DNA-binding region" description="HMG box" evidence="4">
    <location>
        <begin position="87"/>
        <end position="155"/>
    </location>
</feature>
<feature type="chain" id="PRO_5018652234" description="HMG box domain-containing protein" evidence="6">
    <location>
        <begin position="17"/>
        <end position="326"/>
    </location>
</feature>
<sequence length="326" mass="35885">MYSVLVALTFIPLLSSLDLHLSRFSSTCSLLSLQITVSSANIIIHGDSCLTSSVSLSITRANKKGLRHHAALSDLLCTSPSAFSHRIKRPMNAFMVWAKMERRKMMEQDPDMHNAEISKRLGKRWKTLKDSDKIPFVREAERLRLQHMADHPDYKYRPKKKSRPDGCALPAGRPAARSPEKSHRELKPGKPAPGPGPGPAGGQHRYVLTTSTEPSALIQRDSTDSEEDQPAPHRLGLSSADPDGTSRFFHSFKNITRQDSGKDPDEPDDLSLLAGSAGNLSLSLVDKDLDSCNEGSLGSHFEFPDSCSPELGDWLEANLSDLVFTC</sequence>
<dbReference type="GO" id="GO:0005634">
    <property type="term" value="C:nucleus"/>
    <property type="evidence" value="ECO:0007669"/>
    <property type="project" value="UniProtKB-SubCell"/>
</dbReference>
<dbReference type="Gene3D" id="1.10.30.10">
    <property type="entry name" value="High mobility group box domain"/>
    <property type="match status" value="1"/>
</dbReference>
<feature type="region of interest" description="Disordered" evidence="5">
    <location>
        <begin position="218"/>
        <end position="244"/>
    </location>
</feature>
<dbReference type="InterPro" id="IPR036910">
    <property type="entry name" value="HMG_box_dom_sf"/>
</dbReference>
<dbReference type="PANTHER" id="PTHR10270:SF323">
    <property type="entry name" value="TRANSCRIPTION FACTOR SOX-14-RELATED"/>
    <property type="match status" value="1"/>
</dbReference>
<feature type="compositionally biased region" description="Basic and acidic residues" evidence="5">
    <location>
        <begin position="178"/>
        <end position="188"/>
    </location>
</feature>
<name>A0A3Q3WZC6_MOLML</name>
<dbReference type="OMA" id="QNTICPA"/>
<dbReference type="GO" id="GO:0030182">
    <property type="term" value="P:neuron differentiation"/>
    <property type="evidence" value="ECO:0007669"/>
    <property type="project" value="TreeGrafter"/>
</dbReference>
<evidence type="ECO:0000313" key="8">
    <source>
        <dbReference type="Ensembl" id="ENSMMOP00000023863.1"/>
    </source>
</evidence>
<dbReference type="InterPro" id="IPR050140">
    <property type="entry name" value="SRY-related_HMG-box_TF-like"/>
</dbReference>
<evidence type="ECO:0000256" key="5">
    <source>
        <dbReference type="SAM" id="MobiDB-lite"/>
    </source>
</evidence>
<dbReference type="SUPFAM" id="SSF47095">
    <property type="entry name" value="HMG-box"/>
    <property type="match status" value="1"/>
</dbReference>
<dbReference type="Proteomes" id="UP000261620">
    <property type="component" value="Unplaced"/>
</dbReference>
<comment type="subcellular location">
    <subcellularLocation>
        <location evidence="1">Nucleus</location>
    </subcellularLocation>
</comment>
<accession>A0A3Q3WZC6</accession>
<dbReference type="GO" id="GO:0001228">
    <property type="term" value="F:DNA-binding transcription activator activity, RNA polymerase II-specific"/>
    <property type="evidence" value="ECO:0007669"/>
    <property type="project" value="TreeGrafter"/>
</dbReference>
<dbReference type="GO" id="GO:0000122">
    <property type="term" value="P:negative regulation of transcription by RNA polymerase II"/>
    <property type="evidence" value="ECO:0007669"/>
    <property type="project" value="TreeGrafter"/>
</dbReference>
<keyword evidence="2 4" id="KW-0238">DNA-binding</keyword>
<dbReference type="Pfam" id="PF00505">
    <property type="entry name" value="HMG_box"/>
    <property type="match status" value="1"/>
</dbReference>
<dbReference type="CDD" id="cd22029">
    <property type="entry name" value="HMG-box_SoxC"/>
    <property type="match status" value="1"/>
</dbReference>
<protein>
    <recommendedName>
        <fullName evidence="7">HMG box domain-containing protein</fullName>
    </recommendedName>
</protein>
<feature type="signal peptide" evidence="6">
    <location>
        <begin position="1"/>
        <end position="16"/>
    </location>
</feature>
<evidence type="ECO:0000256" key="6">
    <source>
        <dbReference type="SAM" id="SignalP"/>
    </source>
</evidence>
<evidence type="ECO:0000256" key="3">
    <source>
        <dbReference type="ARBA" id="ARBA00023242"/>
    </source>
</evidence>
<proteinExistence type="predicted"/>
<keyword evidence="6" id="KW-0732">Signal</keyword>
<evidence type="ECO:0000256" key="1">
    <source>
        <dbReference type="ARBA" id="ARBA00004123"/>
    </source>
</evidence>
<dbReference type="SMART" id="SM00398">
    <property type="entry name" value="HMG"/>
    <property type="match status" value="1"/>
</dbReference>